<dbReference type="InterPro" id="IPR050194">
    <property type="entry name" value="Glycosyltransferase_grp1"/>
</dbReference>
<dbReference type="AlphaFoldDB" id="A0A5M8FGV3"/>
<name>A0A5M8FGV3_9GAMM</name>
<dbReference type="PANTHER" id="PTHR45947">
    <property type="entry name" value="SULFOQUINOVOSYL TRANSFERASE SQD2"/>
    <property type="match status" value="1"/>
</dbReference>
<dbReference type="Proteomes" id="UP000322981">
    <property type="component" value="Unassembled WGS sequence"/>
</dbReference>
<dbReference type="PANTHER" id="PTHR45947:SF3">
    <property type="entry name" value="SULFOQUINOVOSYL TRANSFERASE SQD2"/>
    <property type="match status" value="1"/>
</dbReference>
<feature type="domain" description="Glycosyl transferase family 1" evidence="1">
    <location>
        <begin position="190"/>
        <end position="352"/>
    </location>
</feature>
<dbReference type="GO" id="GO:0016757">
    <property type="term" value="F:glycosyltransferase activity"/>
    <property type="evidence" value="ECO:0007669"/>
    <property type="project" value="InterPro"/>
</dbReference>
<evidence type="ECO:0000259" key="1">
    <source>
        <dbReference type="Pfam" id="PF00534"/>
    </source>
</evidence>
<comment type="caution">
    <text evidence="2">The sequence shown here is derived from an EMBL/GenBank/DDBJ whole genome shotgun (WGS) entry which is preliminary data.</text>
</comment>
<proteinExistence type="predicted"/>
<dbReference type="OrthoDB" id="9775208at2"/>
<gene>
    <name evidence="2" type="ORF">F2Q65_14160</name>
</gene>
<keyword evidence="2" id="KW-0808">Transferase</keyword>
<dbReference type="Pfam" id="PF00534">
    <property type="entry name" value="Glycos_transf_1"/>
    <property type="match status" value="1"/>
</dbReference>
<organism evidence="2 3">
    <name type="scientific">Thiohalocapsa marina</name>
    <dbReference type="NCBI Taxonomy" id="424902"/>
    <lineage>
        <taxon>Bacteria</taxon>
        <taxon>Pseudomonadati</taxon>
        <taxon>Pseudomonadota</taxon>
        <taxon>Gammaproteobacteria</taxon>
        <taxon>Chromatiales</taxon>
        <taxon>Chromatiaceae</taxon>
        <taxon>Thiohalocapsa</taxon>
    </lineage>
</organism>
<evidence type="ECO:0000313" key="2">
    <source>
        <dbReference type="EMBL" id="KAA6183947.1"/>
    </source>
</evidence>
<sequence>MTAGVGCLRVLAVYIEPAAYILDLIRVLREQYPDIELRVYFIAKGVSQPWMFSPDEASCTLLPARRSAAIGRLRRELVMGGYDLVHLAGWGHPLLLATMLLSRLQGTVVAVESDTQMMVDSLSWLTRLKRLGHPLLFRLPTVFLPGGQRQAKYLRHYGVPLERIQIAQMTVDVTAISRHVTGISAAGRARIRTRLGLSGSAKVFLFVGRLEPEKGIDLLLAAFGQVKAQHDDVALLIIGDGALRELVSGAAATDQAIQAPGRLQGESLLDAYAVADAFVLPSRFEPWGLVVNEAMAAGLPVIVTDRAGCGEDLVEAGRTGLVVPAEDASALASALSRLARDHALRETMSRQALEKIAGWTLEEEAARVIAAWREALSP</sequence>
<dbReference type="Gene3D" id="3.40.50.2000">
    <property type="entry name" value="Glycogen Phosphorylase B"/>
    <property type="match status" value="2"/>
</dbReference>
<protein>
    <submittedName>
        <fullName evidence="2">Glycosyltransferase family 4 protein</fullName>
    </submittedName>
</protein>
<dbReference type="CDD" id="cd03801">
    <property type="entry name" value="GT4_PimA-like"/>
    <property type="match status" value="1"/>
</dbReference>
<evidence type="ECO:0000313" key="3">
    <source>
        <dbReference type="Proteomes" id="UP000322981"/>
    </source>
</evidence>
<dbReference type="RefSeq" id="WP_150094058.1">
    <property type="nucleotide sequence ID" value="NZ_VWXX01000026.1"/>
</dbReference>
<dbReference type="EMBL" id="VWXX01000026">
    <property type="protein sequence ID" value="KAA6183947.1"/>
    <property type="molecule type" value="Genomic_DNA"/>
</dbReference>
<dbReference type="SUPFAM" id="SSF53756">
    <property type="entry name" value="UDP-Glycosyltransferase/glycogen phosphorylase"/>
    <property type="match status" value="1"/>
</dbReference>
<dbReference type="InterPro" id="IPR001296">
    <property type="entry name" value="Glyco_trans_1"/>
</dbReference>
<keyword evidence="3" id="KW-1185">Reference proteome</keyword>
<accession>A0A5M8FGV3</accession>
<reference evidence="2 3" key="1">
    <citation type="submission" date="2019-09" db="EMBL/GenBank/DDBJ databases">
        <title>Whole-genome sequence of the purple sulfur bacterium Thiohalocapsa marina DSM 19078.</title>
        <authorList>
            <person name="Kyndt J.A."/>
            <person name="Meyer T.E."/>
        </authorList>
    </citation>
    <scope>NUCLEOTIDE SEQUENCE [LARGE SCALE GENOMIC DNA]</scope>
    <source>
        <strain evidence="2 3">DSM 19078</strain>
    </source>
</reference>